<gene>
    <name evidence="1" type="ORF">RBB77_20055</name>
</gene>
<proteinExistence type="predicted"/>
<dbReference type="KEGG" id="tpsc:RBB77_20055"/>
<reference evidence="1" key="2">
    <citation type="journal article" date="2024" name="Environ. Microbiol.">
        <title>Genome analysis and description of Tunturibacter gen. nov. expands the diversity of Terriglobia in tundra soils.</title>
        <authorList>
            <person name="Messyasz A."/>
            <person name="Mannisto M.K."/>
            <person name="Kerkhof L.J."/>
            <person name="Haggblom M.M."/>
        </authorList>
    </citation>
    <scope>NUCLEOTIDE SEQUENCE</scope>
    <source>
        <strain evidence="1">X5P6</strain>
    </source>
</reference>
<protein>
    <recommendedName>
        <fullName evidence="2">DUF2283 domain-containing protein</fullName>
    </recommendedName>
</protein>
<name>A0AAU7ZP23_9BACT</name>
<evidence type="ECO:0008006" key="2">
    <source>
        <dbReference type="Google" id="ProtNLM"/>
    </source>
</evidence>
<accession>A0AAU7ZP23</accession>
<dbReference type="RefSeq" id="WP_353063540.1">
    <property type="nucleotide sequence ID" value="NZ_CP132942.1"/>
</dbReference>
<dbReference type="EMBL" id="CP132942">
    <property type="protein sequence ID" value="XCB32700.1"/>
    <property type="molecule type" value="Genomic_DNA"/>
</dbReference>
<organism evidence="1">
    <name type="scientific">Tunturiibacter psychrotolerans</name>
    <dbReference type="NCBI Taxonomy" id="3069686"/>
    <lineage>
        <taxon>Bacteria</taxon>
        <taxon>Pseudomonadati</taxon>
        <taxon>Acidobacteriota</taxon>
        <taxon>Terriglobia</taxon>
        <taxon>Terriglobales</taxon>
        <taxon>Acidobacteriaceae</taxon>
        <taxon>Tunturiibacter</taxon>
    </lineage>
</organism>
<sequence>MKLHVVYNKDGDIVAAARVDTTAPVRIRPNADEQAGHRAADVYVPAEYHHYDLAGVCQNLKVDVKSKSPDLKPKD</sequence>
<evidence type="ECO:0000313" key="1">
    <source>
        <dbReference type="EMBL" id="XCB32700.1"/>
    </source>
</evidence>
<reference evidence="1" key="1">
    <citation type="submission" date="2023-08" db="EMBL/GenBank/DDBJ databases">
        <authorList>
            <person name="Messyasz A."/>
            <person name="Mannisto M.K."/>
            <person name="Kerkhof L.J."/>
            <person name="Haggblom M."/>
        </authorList>
    </citation>
    <scope>NUCLEOTIDE SEQUENCE</scope>
    <source>
        <strain evidence="1">X5P6</strain>
    </source>
</reference>
<dbReference type="AlphaFoldDB" id="A0AAU7ZP23"/>